<dbReference type="RefSeq" id="WP_150885905.1">
    <property type="nucleotide sequence ID" value="NZ_CP032452.1"/>
</dbReference>
<gene>
    <name evidence="1" type="ORF">D4A35_03320</name>
</gene>
<name>A0A5P3XBE3_PARBF</name>
<accession>A0A5P3XBE3</accession>
<dbReference type="EMBL" id="CP032452">
    <property type="protein sequence ID" value="QEZ68012.1"/>
    <property type="molecule type" value="Genomic_DNA"/>
</dbReference>
<evidence type="ECO:0000313" key="2">
    <source>
        <dbReference type="Proteomes" id="UP000326961"/>
    </source>
</evidence>
<dbReference type="AlphaFoldDB" id="A0A5P3XBE3"/>
<sequence length="131" mass="16053">MKGYKIYEELRWGGESSETKHSVNYGKAIQIFNDFIKKATKENKEDLVNEEDFREEIVDLREHQRFNKKLYKDGSRDFEIICRKYPVLIYKYNKTNKMVANVYFWERTSYEYQEYDIESQTFILEEIEIIE</sequence>
<dbReference type="Proteomes" id="UP000326961">
    <property type="component" value="Chromosome"/>
</dbReference>
<organism evidence="1 2">
    <name type="scientific">Paraclostridium bifermentans</name>
    <name type="common">Clostridium bifermentans</name>
    <dbReference type="NCBI Taxonomy" id="1490"/>
    <lineage>
        <taxon>Bacteria</taxon>
        <taxon>Bacillati</taxon>
        <taxon>Bacillota</taxon>
        <taxon>Clostridia</taxon>
        <taxon>Peptostreptococcales</taxon>
        <taxon>Peptostreptococcaceae</taxon>
        <taxon>Paraclostridium</taxon>
    </lineage>
</organism>
<evidence type="ECO:0000313" key="1">
    <source>
        <dbReference type="EMBL" id="QEZ68012.1"/>
    </source>
</evidence>
<protein>
    <submittedName>
        <fullName evidence="1">Uncharacterized protein</fullName>
    </submittedName>
</protein>
<proteinExistence type="predicted"/>
<reference evidence="1 2" key="1">
    <citation type="submission" date="2018-09" db="EMBL/GenBank/DDBJ databases">
        <title>A clostridial neurotoxin that targets Anopheles mosquitoes.</title>
        <authorList>
            <person name="Contreras E."/>
            <person name="Masuyer G."/>
            <person name="Qureshi N."/>
            <person name="Chawla S."/>
            <person name="Lim H.L."/>
            <person name="Chen J."/>
            <person name="Stenmark P."/>
            <person name="Gill S."/>
        </authorList>
    </citation>
    <scope>NUCLEOTIDE SEQUENCE [LARGE SCALE GENOMIC DNA]</scope>
    <source>
        <strain evidence="1 2">Cbm</strain>
    </source>
</reference>